<reference evidence="2 3" key="1">
    <citation type="journal article" date="2016" name="Front. Microbiol.">
        <title>Single-Cell (Meta-)Genomics of a Dimorphic Candidatus Thiomargarita nelsonii Reveals Genomic Plasticity.</title>
        <authorList>
            <person name="Flood B.E."/>
            <person name="Fliss P."/>
            <person name="Jones D.S."/>
            <person name="Dick G.J."/>
            <person name="Jain S."/>
            <person name="Kaster A.K."/>
            <person name="Winkel M."/>
            <person name="Mussmann M."/>
            <person name="Bailey J."/>
        </authorList>
    </citation>
    <scope>NUCLEOTIDE SEQUENCE [LARGE SCALE GENOMIC DNA]</scope>
    <source>
        <strain evidence="2">Hydrate Ridge</strain>
    </source>
</reference>
<dbReference type="EMBL" id="JSZA02000216">
    <property type="protein sequence ID" value="TGN99953.1"/>
    <property type="molecule type" value="Genomic_DNA"/>
</dbReference>
<dbReference type="InterPro" id="IPR005077">
    <property type="entry name" value="Peptidase_C11"/>
</dbReference>
<keyword evidence="3" id="KW-1185">Reference proteome</keyword>
<keyword evidence="1" id="KW-0732">Signal</keyword>
<gene>
    <name evidence="2" type="ORF">PN36_30040</name>
</gene>
<dbReference type="Pfam" id="PF03415">
    <property type="entry name" value="Peptidase_C11"/>
    <property type="match status" value="1"/>
</dbReference>
<name>A0A4E0QJV5_9GAMM</name>
<evidence type="ECO:0008006" key="4">
    <source>
        <dbReference type="Google" id="ProtNLM"/>
    </source>
</evidence>
<comment type="caution">
    <text evidence="2">The sequence shown here is derived from an EMBL/GenBank/DDBJ whole genome shotgun (WGS) entry which is preliminary data.</text>
</comment>
<evidence type="ECO:0000313" key="2">
    <source>
        <dbReference type="EMBL" id="TGN99953.1"/>
    </source>
</evidence>
<sequence length="756" mass="84124">MRQFIFLLIFAFSSQALALYDFAAINITPQGEQISFCFEYDSQKIVFADEIYFANNFYMAAVTQQAEILFLKPTPEGGLTITPWGHEVPIFSQWREYNEPICLGPFFKSALEGLQLYAGIGNSLDDLIQRNSLIKFFDGFPALPKPEKAWTVMVYMVGSDLEAIPGRRKAGKRWASKDILEMLEGSVNESTNIVITTGGSTRNGWSTVKRALIENGQQYVLEDLGAKNMASPQTLSDFVTWSKTHFPAQHYALILWNHGGGTQGYGFDTSGNGEIMNLNQLHQAYQTIREQFKKPLDIVVYDACLMASIEVAEITATVANVMAGSAELEPGHGIDYAHLLSGISPADNGLAFGSLVKTGYIEHTKDQGTFNKSQITYSVFDLTQLNSFTETFKLFAIEFKKLLENGTFSSYETLSRGIIRAPGYPRQESGRLRSLAGSPHIRVDLYNLLQTVGPDFNEFSQYASDLLRSLDQMIDYEANDKVLPEAGRVSLDINISNTEHLSVLPEAYTLLNEGLVYYDQRRQDDPSTPESSLTCLTGFICAEAQWLELSGRNILGIEAYFGQSAGEILDIYRIDKSFYQYSGELTEDLKLGVDGHKACQYQLCVNERDCENITLIEQDDQLVAEVEVDETPAVLSFCQTDIWTACGVVRQNEGVWGRDEDMYPGDSVVASTWHLLKNGELEQRQGNALVVEETGLVTLKTNCEPVKGAVSAGFFGLNGERQFERLCDKGDCICQADDSDEGCQELGFKAGVLLEY</sequence>
<accession>A0A4E0QJV5</accession>
<feature type="signal peptide" evidence="1">
    <location>
        <begin position="1"/>
        <end position="18"/>
    </location>
</feature>
<evidence type="ECO:0000313" key="3">
    <source>
        <dbReference type="Proteomes" id="UP000030428"/>
    </source>
</evidence>
<dbReference type="PANTHER" id="PTHR37835">
    <property type="entry name" value="ALPHA-CLOSTRIPAIN"/>
    <property type="match status" value="1"/>
</dbReference>
<dbReference type="PANTHER" id="PTHR37835:SF1">
    <property type="entry name" value="ALPHA-CLOSTRIPAIN"/>
    <property type="match status" value="1"/>
</dbReference>
<organism evidence="2 3">
    <name type="scientific">Candidatus Thiomargarita nelsonii</name>
    <dbReference type="NCBI Taxonomy" id="1003181"/>
    <lineage>
        <taxon>Bacteria</taxon>
        <taxon>Pseudomonadati</taxon>
        <taxon>Pseudomonadota</taxon>
        <taxon>Gammaproteobacteria</taxon>
        <taxon>Thiotrichales</taxon>
        <taxon>Thiotrichaceae</taxon>
        <taxon>Thiomargarita</taxon>
    </lineage>
</organism>
<dbReference type="AlphaFoldDB" id="A0A4E0QJV5"/>
<dbReference type="Gene3D" id="3.40.50.11970">
    <property type="match status" value="1"/>
</dbReference>
<dbReference type="Proteomes" id="UP000030428">
    <property type="component" value="Unassembled WGS sequence"/>
</dbReference>
<protein>
    <recommendedName>
        <fullName evidence="4">Clostripain</fullName>
    </recommendedName>
</protein>
<proteinExistence type="predicted"/>
<feature type="chain" id="PRO_5020024715" description="Clostripain" evidence="1">
    <location>
        <begin position="19"/>
        <end position="756"/>
    </location>
</feature>
<evidence type="ECO:0000256" key="1">
    <source>
        <dbReference type="SAM" id="SignalP"/>
    </source>
</evidence>